<name>A0A4P7GMC9_9ACTN</name>
<keyword evidence="1" id="KW-0812">Transmembrane</keyword>
<organism evidence="2 3">
    <name type="scientific">Nocardioides euryhalodurans</name>
    <dbReference type="NCBI Taxonomy" id="2518370"/>
    <lineage>
        <taxon>Bacteria</taxon>
        <taxon>Bacillati</taxon>
        <taxon>Actinomycetota</taxon>
        <taxon>Actinomycetes</taxon>
        <taxon>Propionibacteriales</taxon>
        <taxon>Nocardioidaceae</taxon>
        <taxon>Nocardioides</taxon>
    </lineage>
</organism>
<gene>
    <name evidence="2" type="ORF">EXE57_13475</name>
</gene>
<dbReference type="Proteomes" id="UP000294894">
    <property type="component" value="Chromosome"/>
</dbReference>
<accession>A0A4P7GMC9</accession>
<evidence type="ECO:0000313" key="3">
    <source>
        <dbReference type="Proteomes" id="UP000294894"/>
    </source>
</evidence>
<dbReference type="AlphaFoldDB" id="A0A4P7GMC9"/>
<keyword evidence="3" id="KW-1185">Reference proteome</keyword>
<dbReference type="EMBL" id="CP038267">
    <property type="protein sequence ID" value="QBR93163.1"/>
    <property type="molecule type" value="Genomic_DNA"/>
</dbReference>
<sequence>MSDTSQTPQAESGTKKAGAFDVRTIIGSLLGIYGVVLTLMGLFGDPETDKTGGPNANLWAGLVLLAVGAIFLAWARLRPIVVPATVDHDEFKARPEH</sequence>
<evidence type="ECO:0000256" key="1">
    <source>
        <dbReference type="SAM" id="Phobius"/>
    </source>
</evidence>
<proteinExistence type="predicted"/>
<keyword evidence="1" id="KW-1133">Transmembrane helix</keyword>
<dbReference type="OrthoDB" id="5196985at2"/>
<feature type="transmembrane region" description="Helical" evidence="1">
    <location>
        <begin position="25"/>
        <end position="44"/>
    </location>
</feature>
<dbReference type="RefSeq" id="WP_135078309.1">
    <property type="nucleotide sequence ID" value="NZ_CP038267.1"/>
</dbReference>
<evidence type="ECO:0000313" key="2">
    <source>
        <dbReference type="EMBL" id="QBR93163.1"/>
    </source>
</evidence>
<feature type="transmembrane region" description="Helical" evidence="1">
    <location>
        <begin position="56"/>
        <end position="75"/>
    </location>
</feature>
<dbReference type="KEGG" id="noy:EXE57_13475"/>
<protein>
    <submittedName>
        <fullName evidence="2">Uncharacterized protein</fullName>
    </submittedName>
</protein>
<reference evidence="2 3" key="1">
    <citation type="submission" date="2019-03" db="EMBL/GenBank/DDBJ databases">
        <title>Three New Species of Nocardioides, Nocardioides euryhalodurans sp. nov., Nocardioides seonyuensis sp. nov. and Nocardioides eburneoflavus sp. nov., Iolated from Soil.</title>
        <authorList>
            <person name="Roh S.G."/>
            <person name="Lee C."/>
            <person name="Kim M.-K."/>
            <person name="Kim S.B."/>
        </authorList>
    </citation>
    <scope>NUCLEOTIDE SEQUENCE [LARGE SCALE GENOMIC DNA]</scope>
    <source>
        <strain evidence="2 3">MMS17-SY117</strain>
    </source>
</reference>
<keyword evidence="1" id="KW-0472">Membrane</keyword>